<name>A0A2P2PEQ9_RHIMU</name>
<dbReference type="AlphaFoldDB" id="A0A2P2PEQ9"/>
<reference evidence="1" key="1">
    <citation type="submission" date="2018-02" db="EMBL/GenBank/DDBJ databases">
        <title>Rhizophora mucronata_Transcriptome.</title>
        <authorList>
            <person name="Meera S.P."/>
            <person name="Sreeshan A."/>
            <person name="Augustine A."/>
        </authorList>
    </citation>
    <scope>NUCLEOTIDE SEQUENCE</scope>
    <source>
        <tissue evidence="1">Leaf</tissue>
    </source>
</reference>
<accession>A0A2P2PEQ9</accession>
<protein>
    <submittedName>
        <fullName evidence="1">Uncharacterized protein</fullName>
    </submittedName>
</protein>
<dbReference type="EMBL" id="GGEC01072721">
    <property type="protein sequence ID" value="MBX53205.1"/>
    <property type="molecule type" value="Transcribed_RNA"/>
</dbReference>
<evidence type="ECO:0000313" key="1">
    <source>
        <dbReference type="EMBL" id="MBX53205.1"/>
    </source>
</evidence>
<proteinExistence type="predicted"/>
<organism evidence="1">
    <name type="scientific">Rhizophora mucronata</name>
    <name type="common">Asiatic mangrove</name>
    <dbReference type="NCBI Taxonomy" id="61149"/>
    <lineage>
        <taxon>Eukaryota</taxon>
        <taxon>Viridiplantae</taxon>
        <taxon>Streptophyta</taxon>
        <taxon>Embryophyta</taxon>
        <taxon>Tracheophyta</taxon>
        <taxon>Spermatophyta</taxon>
        <taxon>Magnoliopsida</taxon>
        <taxon>eudicotyledons</taxon>
        <taxon>Gunneridae</taxon>
        <taxon>Pentapetalae</taxon>
        <taxon>rosids</taxon>
        <taxon>fabids</taxon>
        <taxon>Malpighiales</taxon>
        <taxon>Rhizophoraceae</taxon>
        <taxon>Rhizophora</taxon>
    </lineage>
</organism>
<sequence>MILTSLLCIARYTISETRKLRHGLMLFNFLSVST</sequence>